<dbReference type="SUPFAM" id="SSF48371">
    <property type="entry name" value="ARM repeat"/>
    <property type="match status" value="1"/>
</dbReference>
<dbReference type="InterPro" id="IPR011989">
    <property type="entry name" value="ARM-like"/>
</dbReference>
<dbReference type="RefSeq" id="XP_066703437.1">
    <property type="nucleotide sequence ID" value="XM_066840810.1"/>
</dbReference>
<evidence type="ECO:0000313" key="3">
    <source>
        <dbReference type="EMBL" id="KAK7959734.1"/>
    </source>
</evidence>
<accession>A0ABR1QN05</accession>
<reference evidence="3 4" key="1">
    <citation type="submission" date="2023-01" db="EMBL/GenBank/DDBJ databases">
        <title>Analysis of 21 Apiospora genomes using comparative genomics revels a genus with tremendous synthesis potential of carbohydrate active enzymes and secondary metabolites.</title>
        <authorList>
            <person name="Sorensen T."/>
        </authorList>
    </citation>
    <scope>NUCLEOTIDE SEQUENCE [LARGE SCALE GENOMIC DNA]</scope>
    <source>
        <strain evidence="3 4">CBS 24483</strain>
    </source>
</reference>
<dbReference type="SMART" id="SM00567">
    <property type="entry name" value="EZ_HEAT"/>
    <property type="match status" value="17"/>
</dbReference>
<name>A0ABR1QN05_9PEZI</name>
<evidence type="ECO:0000313" key="4">
    <source>
        <dbReference type="Proteomes" id="UP001391051"/>
    </source>
</evidence>
<dbReference type="EMBL" id="JAQQWE010000003">
    <property type="protein sequence ID" value="KAK7959734.1"/>
    <property type="molecule type" value="Genomic_DNA"/>
</dbReference>
<comment type="caution">
    <text evidence="3">The sequence shown here is derived from an EMBL/GenBank/DDBJ whole genome shotgun (WGS) entry which is preliminary data.</text>
</comment>
<dbReference type="GeneID" id="92073872"/>
<dbReference type="InterPro" id="IPR027417">
    <property type="entry name" value="P-loop_NTPase"/>
</dbReference>
<proteinExistence type="predicted"/>
<dbReference type="Gene3D" id="1.25.10.10">
    <property type="entry name" value="Leucine-rich Repeat Variant"/>
    <property type="match status" value="7"/>
</dbReference>
<dbReference type="PANTHER" id="PTHR12697">
    <property type="entry name" value="PBS LYASE HEAT-LIKE PROTEIN"/>
    <property type="match status" value="1"/>
</dbReference>
<dbReference type="PROSITE" id="PS50837">
    <property type="entry name" value="NACHT"/>
    <property type="match status" value="1"/>
</dbReference>
<feature type="domain" description="NACHT" evidence="2">
    <location>
        <begin position="378"/>
        <end position="478"/>
    </location>
</feature>
<dbReference type="SUPFAM" id="SSF52540">
    <property type="entry name" value="P-loop containing nucleoside triphosphate hydrolases"/>
    <property type="match status" value="1"/>
</dbReference>
<dbReference type="InterPro" id="IPR004155">
    <property type="entry name" value="PBS_lyase_HEAT"/>
</dbReference>
<evidence type="ECO:0000259" key="2">
    <source>
        <dbReference type="PROSITE" id="PS50837"/>
    </source>
</evidence>
<dbReference type="Gene3D" id="3.40.50.300">
    <property type="entry name" value="P-loop containing nucleotide triphosphate hydrolases"/>
    <property type="match status" value="1"/>
</dbReference>
<keyword evidence="4" id="KW-1185">Reference proteome</keyword>
<protein>
    <recommendedName>
        <fullName evidence="2">NACHT domain-containing protein</fullName>
    </recommendedName>
</protein>
<dbReference type="InterPro" id="IPR007111">
    <property type="entry name" value="NACHT_NTPase"/>
</dbReference>
<sequence length="1753" mass="194175">MDHTSPEVQQVGPSSVSAAQHPQCINFRVGLKQQYPDPNDLATTRNTTVDVVAIHGFRAESPRTWIAWKDGKSATSGVVNWLRDREMLPSVIPQARILTYDWNSNIDRTASNDRLLGHADTLLMLLHINRRDNALVRTQDSQENGSKRIFELTAGIVFLGTPFGGSWPQGYSINNYRSYMLREEGFDIPPELIQYLRPHGRRDPDADGRPSPLNEMVDQFAKIVVPPESARLVGFTSIPLQVRHNMLHKHARPDGSAFLLIAEKVKYLVDKASQENPLQAPDAWIRKIHYCEDKLRIERLLGTPLDMEQCYINLAIVRQSRDERLHSRDQSNDPQSYTSPFSMSARLKVQMPDLNAQVELSSLFESCKTSDGQPKNLRRVLIRGAAGVGKTTLCKKIVHEFLHSNMWGELFTRVLWVPLRQLKQLQDVRYNLGQLFELVYFAGQRQASRVSEALWKILEKEEYRETLFLLDGLDEVSEFIDETHPGHQLLDTLFNMPNVIITTRPHTTIPHVFKKPDMELETVGFLPEHVQAYLEKVVGSDSGAVQEIRRFLQKHQLLQSLVRIPIQLDALCSIWDDDFRNTAIPETMSGVYCAIVQKLWEKDIARPGRRPENASRKNAHPREIDRHTKTEKDLVEYLAFSGIYNDVVELEPQHRDYILSLVALPPEGDILDERLAKTSFLRTSDPLTKSSQRSYHFIHLTFQEFFAAQYFSRQWETGELEYWDFKANKHGRISPTRFLQQHKYTSRYNIMWRFVIGLLDDTGKNDFFTKIQEQPLDLLGPTHQRLVMHCLTETDRKWKHRAAAEQRLAEWLLYECDLANTAALATDSEFPDLSLKIALAKGSNKQRNIILLGITRPTRYLSNMAVEAIIELLNDEDQQVRWSAGRALESQSSLPPTAVDMIFKLLENGDQDIRSSAIAILGSQSNLPASVVDAIIKLLNDKDNAVRSSAARALGSQSNLPASVVDTIIELLTDAENEVRSSAIDTLGRQSNLPTAVVEAIIKLSEDPDQDVRWSAARALGRQSNLPTAAVDAIVKLSKDQDQDIRSSAVDTLGRQLNLRTEAVNSLIELSEDPDQGVRWSVARALGSQSNLPTPAMNAIIKLSEDPDQDVRSSAVSALGHQSNLRTEAVNSLIKFLKDKDHAVQSSAVATLGRQSNLPAAVVDAIIELLTDPNQNIQLSTASALGLQSNLPAVVVEAIIKLSEDPDQDVRSSAARALGSQSNLPTAVVEAIIKLSEDPDQDVRSSAIRALRNQLNLSAATVQVVIRLLTNRDHQDVRSSVARALGSQSNLPAAVVEAIIKLSEDPDQDVRWSAARALGRQSNLPTAAVDAIVKLSEDPDQRVRSSAARALERQSNLPTAAVDAIIKLSEDPDQDVRSSAIRALRNQLNLSAATVQVVIRLLTNRDQDVRSSAARALGSQSNLPTAVVDAIIKLSEDPDQDVRSSAARALGRQSNLPAEVVDAIIKLSEDADQGVRWSAVSALGHQSNLRTEAVNSLIKFLKDKDHAVQSSAVAILGSHSNLPTAAVEAIIKLSEDADQGVLSSAASALGNQSNLPTAVVDAIIKLLNHKDNEVRWSAVATLGRQSNLPAAVVDAIIKLLNDKDNAVRSSAARALGSQSNLPVAAVDAIIRLLKNANQDARWTWSREIGGIPGLIHNFFDSSVESRDLSTYSIPPKFIPDGCQRTAIEGLGGTGRKRIALKAAIRTRDLDAECSVFLAPTVTKTTFENAYREICNALAEPGIQDDMPDVAKVV</sequence>
<dbReference type="Pfam" id="PF05729">
    <property type="entry name" value="NACHT"/>
    <property type="match status" value="1"/>
</dbReference>
<dbReference type="Proteomes" id="UP001391051">
    <property type="component" value="Unassembled WGS sequence"/>
</dbReference>
<dbReference type="InterPro" id="IPR016024">
    <property type="entry name" value="ARM-type_fold"/>
</dbReference>
<evidence type="ECO:0000256" key="1">
    <source>
        <dbReference type="SAM" id="MobiDB-lite"/>
    </source>
</evidence>
<dbReference type="InterPro" id="IPR055496">
    <property type="entry name" value="DUF7068"/>
</dbReference>
<dbReference type="PANTHER" id="PTHR12697:SF5">
    <property type="entry name" value="DEOXYHYPUSINE HYDROXYLASE"/>
    <property type="match status" value="1"/>
</dbReference>
<dbReference type="Pfam" id="PF23238">
    <property type="entry name" value="DUF7068"/>
    <property type="match status" value="1"/>
</dbReference>
<organism evidence="3 4">
    <name type="scientific">Apiospora aurea</name>
    <dbReference type="NCBI Taxonomy" id="335848"/>
    <lineage>
        <taxon>Eukaryota</taxon>
        <taxon>Fungi</taxon>
        <taxon>Dikarya</taxon>
        <taxon>Ascomycota</taxon>
        <taxon>Pezizomycotina</taxon>
        <taxon>Sordariomycetes</taxon>
        <taxon>Xylariomycetidae</taxon>
        <taxon>Amphisphaeriales</taxon>
        <taxon>Apiosporaceae</taxon>
        <taxon>Apiospora</taxon>
    </lineage>
</organism>
<feature type="region of interest" description="Disordered" evidence="1">
    <location>
        <begin position="607"/>
        <end position="626"/>
    </location>
</feature>
<gene>
    <name evidence="3" type="ORF">PG986_004588</name>
</gene>
<dbReference type="Pfam" id="PF13646">
    <property type="entry name" value="HEAT_2"/>
    <property type="match status" value="6"/>
</dbReference>